<dbReference type="AlphaFoldDB" id="A0A921EIS5"/>
<proteinExistence type="predicted"/>
<evidence type="ECO:0000313" key="2">
    <source>
        <dbReference type="Proteomes" id="UP000732527"/>
    </source>
</evidence>
<comment type="caution">
    <text evidence="1">The sequence shown here is derived from an EMBL/GenBank/DDBJ whole genome shotgun (WGS) entry which is preliminary data.</text>
</comment>
<dbReference type="EMBL" id="DYYQ01000011">
    <property type="protein sequence ID" value="HJE48918.1"/>
    <property type="molecule type" value="Genomic_DNA"/>
</dbReference>
<protein>
    <submittedName>
        <fullName evidence="1">Uncharacterized protein</fullName>
    </submittedName>
</protein>
<organism evidence="1 2">
    <name type="scientific">Lactobacillus johnsonii</name>
    <dbReference type="NCBI Taxonomy" id="33959"/>
    <lineage>
        <taxon>Bacteria</taxon>
        <taxon>Bacillati</taxon>
        <taxon>Bacillota</taxon>
        <taxon>Bacilli</taxon>
        <taxon>Lactobacillales</taxon>
        <taxon>Lactobacillaceae</taxon>
        <taxon>Lactobacillus</taxon>
    </lineage>
</organism>
<name>A0A921EIS5_LACJH</name>
<gene>
    <name evidence="1" type="ORF">K8V69_01850</name>
</gene>
<evidence type="ECO:0000313" key="1">
    <source>
        <dbReference type="EMBL" id="HJE48918.1"/>
    </source>
</evidence>
<dbReference type="Proteomes" id="UP000732527">
    <property type="component" value="Unassembled WGS sequence"/>
</dbReference>
<accession>A0A921EIS5</accession>
<reference evidence="1" key="2">
    <citation type="submission" date="2021-09" db="EMBL/GenBank/DDBJ databases">
        <authorList>
            <person name="Gilroy R."/>
        </authorList>
    </citation>
    <scope>NUCLEOTIDE SEQUENCE</scope>
    <source>
        <strain evidence="1">CHK192-2623</strain>
    </source>
</reference>
<sequence>MIEFEDSQLRDLQEVDGVVLRNVHGESVAIGKGFDYGNIFEFADDYFQFYGAKDFALKLGYKNIVDMLKCWFSGTPQTEEDLLSYCMDSNVFDGIYASDLANEYDYEQEAYLEAEDAKYARLAGK</sequence>
<reference evidence="1" key="1">
    <citation type="journal article" date="2021" name="PeerJ">
        <title>Extensive microbial diversity within the chicken gut microbiome revealed by metagenomics and culture.</title>
        <authorList>
            <person name="Gilroy R."/>
            <person name="Ravi A."/>
            <person name="Getino M."/>
            <person name="Pursley I."/>
            <person name="Horton D.L."/>
            <person name="Alikhan N.F."/>
            <person name="Baker D."/>
            <person name="Gharbi K."/>
            <person name="Hall N."/>
            <person name="Watson M."/>
            <person name="Adriaenssens E.M."/>
            <person name="Foster-Nyarko E."/>
            <person name="Jarju S."/>
            <person name="Secka A."/>
            <person name="Antonio M."/>
            <person name="Oren A."/>
            <person name="Chaudhuri R.R."/>
            <person name="La Ragione R."/>
            <person name="Hildebrand F."/>
            <person name="Pallen M.J."/>
        </authorList>
    </citation>
    <scope>NUCLEOTIDE SEQUENCE</scope>
    <source>
        <strain evidence="1">CHK192-2623</strain>
    </source>
</reference>